<comment type="caution">
    <text evidence="1">The sequence shown here is derived from an EMBL/GenBank/DDBJ whole genome shotgun (WGS) entry which is preliminary data.</text>
</comment>
<accession>A0A2A5T3J6</accession>
<keyword evidence="2" id="KW-1185">Reference proteome</keyword>
<protein>
    <submittedName>
        <fullName evidence="1">Mobile element protein</fullName>
    </submittedName>
</protein>
<reference evidence="2" key="1">
    <citation type="submission" date="2017-04" db="EMBL/GenBank/DDBJ databases">
        <title>Genome evolution of the luminous symbionts of deep sea anglerfish.</title>
        <authorList>
            <person name="Hendry T.A."/>
        </authorList>
    </citation>
    <scope>NUCLEOTIDE SEQUENCE [LARGE SCALE GENOMIC DNA]</scope>
</reference>
<proteinExistence type="predicted"/>
<evidence type="ECO:0000313" key="1">
    <source>
        <dbReference type="EMBL" id="PCS22724.1"/>
    </source>
</evidence>
<dbReference type="AlphaFoldDB" id="A0A2A5T3J6"/>
<name>A0A2A5T3J6_9GAMM</name>
<sequence>MMMENGKHKISNWTQYNQTLVNLGSVTFWRDVAVIKA</sequence>
<dbReference type="Proteomes" id="UP000219020">
    <property type="component" value="Unassembled WGS sequence"/>
</dbReference>
<gene>
    <name evidence="1" type="ORF">BTN49_1682</name>
</gene>
<dbReference type="EMBL" id="NBYY01000015">
    <property type="protein sequence ID" value="PCS22724.1"/>
    <property type="molecule type" value="Genomic_DNA"/>
</dbReference>
<organism evidence="1 2">
    <name type="scientific">Candidatus Enterovibrio escicola</name>
    <dbReference type="NCBI Taxonomy" id="1927127"/>
    <lineage>
        <taxon>Bacteria</taxon>
        <taxon>Pseudomonadati</taxon>
        <taxon>Pseudomonadota</taxon>
        <taxon>Gammaproteobacteria</taxon>
        <taxon>Vibrionales</taxon>
        <taxon>Vibrionaceae</taxon>
        <taxon>Enterovibrio</taxon>
    </lineage>
</organism>
<evidence type="ECO:0000313" key="2">
    <source>
        <dbReference type="Proteomes" id="UP000219020"/>
    </source>
</evidence>